<sequence length="198" mass="22460">MNNIEVIMNICDRRSAIKFYDSPVPDEIQDNLFEFLSSVPDHKSLRPWRFVVIDVSSYDDICARYRKLAGIQCDLPSISIDMLNRKLRRSPLIVIAILSPDMNKKVSYQDQIISAGIAAYTVSISAMTLGLGCFWSTGILTKSKILKNIINLDSGEEIIGFLNIGFPMLLSERDRNIKINDFVEYFSLTTESCYGEEI</sequence>
<dbReference type="InterPro" id="IPR052530">
    <property type="entry name" value="NAD(P)H_nitroreductase"/>
</dbReference>
<protein>
    <submittedName>
        <fullName evidence="2">Nitroreductase family protein</fullName>
    </submittedName>
</protein>
<evidence type="ECO:0000313" key="2">
    <source>
        <dbReference type="EMBL" id="MCZ0865917.1"/>
    </source>
</evidence>
<dbReference type="PANTHER" id="PTHR43821">
    <property type="entry name" value="NAD(P)H NITROREDUCTASE YDJA-RELATED"/>
    <property type="match status" value="1"/>
</dbReference>
<reference evidence="2 3" key="1">
    <citation type="submission" date="2022-12" db="EMBL/GenBank/DDBJ databases">
        <title>Dasania phycosphaerae sp. nov., isolated from particulate material of the south coast of Korea.</title>
        <authorList>
            <person name="Jiang Y."/>
        </authorList>
    </citation>
    <scope>NUCLEOTIDE SEQUENCE [LARGE SCALE GENOMIC DNA]</scope>
    <source>
        <strain evidence="2 3">GY-19</strain>
    </source>
</reference>
<organism evidence="2 3">
    <name type="scientific">Dasania phycosphaerae</name>
    <dbReference type="NCBI Taxonomy" id="2950436"/>
    <lineage>
        <taxon>Bacteria</taxon>
        <taxon>Pseudomonadati</taxon>
        <taxon>Pseudomonadota</taxon>
        <taxon>Gammaproteobacteria</taxon>
        <taxon>Cellvibrionales</taxon>
        <taxon>Spongiibacteraceae</taxon>
        <taxon>Dasania</taxon>
    </lineage>
</organism>
<evidence type="ECO:0000313" key="3">
    <source>
        <dbReference type="Proteomes" id="UP001069090"/>
    </source>
</evidence>
<dbReference type="InterPro" id="IPR000415">
    <property type="entry name" value="Nitroreductase-like"/>
</dbReference>
<dbReference type="Pfam" id="PF00881">
    <property type="entry name" value="Nitroreductase"/>
    <property type="match status" value="1"/>
</dbReference>
<comment type="caution">
    <text evidence="2">The sequence shown here is derived from an EMBL/GenBank/DDBJ whole genome shotgun (WGS) entry which is preliminary data.</text>
</comment>
<gene>
    <name evidence="2" type="ORF">O0V09_11940</name>
</gene>
<dbReference type="InterPro" id="IPR029479">
    <property type="entry name" value="Nitroreductase"/>
</dbReference>
<keyword evidence="3" id="KW-1185">Reference proteome</keyword>
<evidence type="ECO:0000259" key="1">
    <source>
        <dbReference type="Pfam" id="PF00881"/>
    </source>
</evidence>
<dbReference type="SUPFAM" id="SSF55469">
    <property type="entry name" value="FMN-dependent nitroreductase-like"/>
    <property type="match status" value="1"/>
</dbReference>
<dbReference type="EMBL" id="JAPTGG010000009">
    <property type="protein sequence ID" value="MCZ0865917.1"/>
    <property type="molecule type" value="Genomic_DNA"/>
</dbReference>
<dbReference type="GO" id="GO:0016491">
    <property type="term" value="F:oxidoreductase activity"/>
    <property type="evidence" value="ECO:0007669"/>
    <property type="project" value="InterPro"/>
</dbReference>
<dbReference type="AlphaFoldDB" id="A0A9J6RPG5"/>
<dbReference type="RefSeq" id="WP_258332067.1">
    <property type="nucleotide sequence ID" value="NZ_JAPTGG010000009.1"/>
</dbReference>
<proteinExistence type="predicted"/>
<dbReference type="Proteomes" id="UP001069090">
    <property type="component" value="Unassembled WGS sequence"/>
</dbReference>
<feature type="domain" description="Nitroreductase" evidence="1">
    <location>
        <begin position="12"/>
        <end position="165"/>
    </location>
</feature>
<dbReference type="PANTHER" id="PTHR43821:SF1">
    <property type="entry name" value="NAD(P)H NITROREDUCTASE YDJA-RELATED"/>
    <property type="match status" value="1"/>
</dbReference>
<accession>A0A9J6RPG5</accession>
<name>A0A9J6RPG5_9GAMM</name>
<dbReference type="Gene3D" id="3.40.109.10">
    <property type="entry name" value="NADH Oxidase"/>
    <property type="match status" value="1"/>
</dbReference>